<gene>
    <name evidence="1" type="ORF">MENT_LOCUS19756</name>
</gene>
<proteinExistence type="predicted"/>
<accession>A0A6V7V2N1</accession>
<dbReference type="OrthoDB" id="407103at2759"/>
<dbReference type="SUPFAM" id="SSF53335">
    <property type="entry name" value="S-adenosyl-L-methionine-dependent methyltransferases"/>
    <property type="match status" value="1"/>
</dbReference>
<dbReference type="EMBL" id="CAJEWN010000140">
    <property type="protein sequence ID" value="CAD2168388.1"/>
    <property type="molecule type" value="Genomic_DNA"/>
</dbReference>
<evidence type="ECO:0000313" key="1">
    <source>
        <dbReference type="EMBL" id="CAD2168388.1"/>
    </source>
</evidence>
<comment type="caution">
    <text evidence="1">The sequence shown here is derived from an EMBL/GenBank/DDBJ whole genome shotgun (WGS) entry which is preliminary data.</text>
</comment>
<organism evidence="1 2">
    <name type="scientific">Meloidogyne enterolobii</name>
    <name type="common">Root-knot nematode worm</name>
    <name type="synonym">Meloidogyne mayaguensis</name>
    <dbReference type="NCBI Taxonomy" id="390850"/>
    <lineage>
        <taxon>Eukaryota</taxon>
        <taxon>Metazoa</taxon>
        <taxon>Ecdysozoa</taxon>
        <taxon>Nematoda</taxon>
        <taxon>Chromadorea</taxon>
        <taxon>Rhabditida</taxon>
        <taxon>Tylenchina</taxon>
        <taxon>Tylenchomorpha</taxon>
        <taxon>Tylenchoidea</taxon>
        <taxon>Meloidogynidae</taxon>
        <taxon>Meloidogyninae</taxon>
        <taxon>Meloidogyne</taxon>
    </lineage>
</organism>
<sequence length="166" mass="19788">MEYSLLNQMALASGTDKSENWHNYTSIYYRYFGPIRHRQLKFLEIGVYRGASVKMWESYFPNAELHFIDVTDEYLTYRSSRSKYHFFDQSNEQKMQEFAMEIGVKFDIIVDDGGHGNNQIIKSFEVCQIHIAFVTWYTTNRRGRISADEYAPFFRRSMFSAFKEKI</sequence>
<reference evidence="1 2" key="1">
    <citation type="submission" date="2020-08" db="EMBL/GenBank/DDBJ databases">
        <authorList>
            <person name="Koutsovoulos G."/>
            <person name="Danchin GJ E."/>
        </authorList>
    </citation>
    <scope>NUCLEOTIDE SEQUENCE [LARGE SCALE GENOMIC DNA]</scope>
</reference>
<protein>
    <submittedName>
        <fullName evidence="1">Uncharacterized protein</fullName>
    </submittedName>
</protein>
<dbReference type="InterPro" id="IPR029063">
    <property type="entry name" value="SAM-dependent_MTases_sf"/>
</dbReference>
<dbReference type="AlphaFoldDB" id="A0A6V7V2N1"/>
<evidence type="ECO:0000313" key="2">
    <source>
        <dbReference type="Proteomes" id="UP000580250"/>
    </source>
</evidence>
<dbReference type="Proteomes" id="UP000580250">
    <property type="component" value="Unassembled WGS sequence"/>
</dbReference>
<dbReference type="Gene3D" id="3.40.50.150">
    <property type="entry name" value="Vaccinia Virus protein VP39"/>
    <property type="match status" value="1"/>
</dbReference>
<name>A0A6V7V2N1_MELEN</name>